<dbReference type="Proteomes" id="UP001634394">
    <property type="component" value="Unassembled WGS sequence"/>
</dbReference>
<comment type="caution">
    <text evidence="1">The sequence shown here is derived from an EMBL/GenBank/DDBJ whole genome shotgun (WGS) entry which is preliminary data.</text>
</comment>
<name>A0ABD3XGH3_SINWO</name>
<organism evidence="1 2">
    <name type="scientific">Sinanodonta woodiana</name>
    <name type="common">Chinese pond mussel</name>
    <name type="synonym">Anodonta woodiana</name>
    <dbReference type="NCBI Taxonomy" id="1069815"/>
    <lineage>
        <taxon>Eukaryota</taxon>
        <taxon>Metazoa</taxon>
        <taxon>Spiralia</taxon>
        <taxon>Lophotrochozoa</taxon>
        <taxon>Mollusca</taxon>
        <taxon>Bivalvia</taxon>
        <taxon>Autobranchia</taxon>
        <taxon>Heteroconchia</taxon>
        <taxon>Palaeoheterodonta</taxon>
        <taxon>Unionida</taxon>
        <taxon>Unionoidea</taxon>
        <taxon>Unionidae</taxon>
        <taxon>Unioninae</taxon>
        <taxon>Sinanodonta</taxon>
    </lineage>
</organism>
<dbReference type="EMBL" id="JBJQND010000002">
    <property type="protein sequence ID" value="KAL3884681.1"/>
    <property type="molecule type" value="Genomic_DNA"/>
</dbReference>
<protein>
    <recommendedName>
        <fullName evidence="3">Chitin-binding type-1 domain-containing protein</fullName>
    </recommendedName>
</protein>
<accession>A0ABD3XGH3</accession>
<reference evidence="1 2" key="1">
    <citation type="submission" date="2024-11" db="EMBL/GenBank/DDBJ databases">
        <title>Chromosome-level genome assembly of the freshwater bivalve Anodonta woodiana.</title>
        <authorList>
            <person name="Chen X."/>
        </authorList>
    </citation>
    <scope>NUCLEOTIDE SEQUENCE [LARGE SCALE GENOMIC DNA]</scope>
    <source>
        <strain evidence="1">MN2024</strain>
        <tissue evidence="1">Gills</tissue>
    </source>
</reference>
<proteinExistence type="predicted"/>
<gene>
    <name evidence="1" type="ORF">ACJMK2_024798</name>
</gene>
<evidence type="ECO:0000313" key="2">
    <source>
        <dbReference type="Proteomes" id="UP001634394"/>
    </source>
</evidence>
<sequence>MFYSKAMISTTVVIPDASTTMEATTVLHHSLIITLLHKPATFSHHKITTSLPDTKATYIPEKTTNLLPDTTTLPDVTSRMLHKTVSSTHEPMTSTYNPREETTIGTSTPGATFGTCPQGFVPCTDGRCEPYDSLCGQFTPKPPPTTTFSVASNTKVTSPMEWTLSSTNTDETTTFTPPFTSSTYSGPETCPNGFETCSDGKCEPFHFLCEEHQLGIPAISIVG</sequence>
<keyword evidence="2" id="KW-1185">Reference proteome</keyword>
<evidence type="ECO:0000313" key="1">
    <source>
        <dbReference type="EMBL" id="KAL3884681.1"/>
    </source>
</evidence>
<dbReference type="AlphaFoldDB" id="A0ABD3XGH3"/>
<evidence type="ECO:0008006" key="3">
    <source>
        <dbReference type="Google" id="ProtNLM"/>
    </source>
</evidence>